<evidence type="ECO:0000313" key="3">
    <source>
        <dbReference type="Proteomes" id="UP000075714"/>
    </source>
</evidence>
<dbReference type="SUPFAM" id="SSF50978">
    <property type="entry name" value="WD40 repeat-like"/>
    <property type="match status" value="1"/>
</dbReference>
<dbReference type="EMBL" id="LSYV01000095">
    <property type="protein sequence ID" value="KXZ43325.1"/>
    <property type="molecule type" value="Genomic_DNA"/>
</dbReference>
<dbReference type="InterPro" id="IPR015943">
    <property type="entry name" value="WD40/YVTN_repeat-like_dom_sf"/>
</dbReference>
<reference evidence="3" key="1">
    <citation type="journal article" date="2016" name="Nat. Commun.">
        <title>The Gonium pectorale genome demonstrates co-option of cell cycle regulation during the evolution of multicellularity.</title>
        <authorList>
            <person name="Hanschen E.R."/>
            <person name="Marriage T.N."/>
            <person name="Ferris P.J."/>
            <person name="Hamaji T."/>
            <person name="Toyoda A."/>
            <person name="Fujiyama A."/>
            <person name="Neme R."/>
            <person name="Noguchi H."/>
            <person name="Minakuchi Y."/>
            <person name="Suzuki M."/>
            <person name="Kawai-Toyooka H."/>
            <person name="Smith D.R."/>
            <person name="Sparks H."/>
            <person name="Anderson J."/>
            <person name="Bakaric R."/>
            <person name="Luria V."/>
            <person name="Karger A."/>
            <person name="Kirschner M.W."/>
            <person name="Durand P.M."/>
            <person name="Michod R.E."/>
            <person name="Nozaki H."/>
            <person name="Olson B.J."/>
        </authorList>
    </citation>
    <scope>NUCLEOTIDE SEQUENCE [LARGE SCALE GENOMIC DNA]</scope>
    <source>
        <strain evidence="3">NIES-2863</strain>
    </source>
</reference>
<proteinExistence type="predicted"/>
<dbReference type="OrthoDB" id="549566at2759"/>
<feature type="compositionally biased region" description="Basic and acidic residues" evidence="1">
    <location>
        <begin position="321"/>
        <end position="330"/>
    </location>
</feature>
<feature type="region of interest" description="Disordered" evidence="1">
    <location>
        <begin position="74"/>
        <end position="114"/>
    </location>
</feature>
<feature type="compositionally biased region" description="Pro residues" evidence="1">
    <location>
        <begin position="74"/>
        <end position="86"/>
    </location>
</feature>
<evidence type="ECO:0000313" key="2">
    <source>
        <dbReference type="EMBL" id="KXZ43325.1"/>
    </source>
</evidence>
<comment type="caution">
    <text evidence="2">The sequence shown here is derived from an EMBL/GenBank/DDBJ whole genome shotgun (WGS) entry which is preliminary data.</text>
</comment>
<evidence type="ECO:0000256" key="1">
    <source>
        <dbReference type="SAM" id="MobiDB-lite"/>
    </source>
</evidence>
<feature type="compositionally biased region" description="Low complexity" evidence="1">
    <location>
        <begin position="373"/>
        <end position="387"/>
    </location>
</feature>
<dbReference type="PANTHER" id="PTHR46362">
    <property type="entry name" value="GEM-ASSOCIATED PROTEIN 5"/>
    <property type="match status" value="1"/>
</dbReference>
<dbReference type="STRING" id="33097.A0A150G1G7"/>
<organism evidence="2 3">
    <name type="scientific">Gonium pectorale</name>
    <name type="common">Green alga</name>
    <dbReference type="NCBI Taxonomy" id="33097"/>
    <lineage>
        <taxon>Eukaryota</taxon>
        <taxon>Viridiplantae</taxon>
        <taxon>Chlorophyta</taxon>
        <taxon>core chlorophytes</taxon>
        <taxon>Chlorophyceae</taxon>
        <taxon>CS clade</taxon>
        <taxon>Chlamydomonadales</taxon>
        <taxon>Volvocaceae</taxon>
        <taxon>Gonium</taxon>
    </lineage>
</organism>
<feature type="region of interest" description="Disordered" evidence="1">
    <location>
        <begin position="158"/>
        <end position="230"/>
    </location>
</feature>
<dbReference type="GO" id="GO:0003730">
    <property type="term" value="F:mRNA 3'-UTR binding"/>
    <property type="evidence" value="ECO:0007669"/>
    <property type="project" value="TreeGrafter"/>
</dbReference>
<dbReference type="AlphaFoldDB" id="A0A150G1G7"/>
<feature type="region of interest" description="Disordered" evidence="1">
    <location>
        <begin position="284"/>
        <end position="387"/>
    </location>
</feature>
<dbReference type="InterPro" id="IPR052640">
    <property type="entry name" value="Gemin-5"/>
</dbReference>
<dbReference type="Proteomes" id="UP000075714">
    <property type="component" value="Unassembled WGS sequence"/>
</dbReference>
<feature type="compositionally biased region" description="Basic and acidic residues" evidence="1">
    <location>
        <begin position="297"/>
        <end position="312"/>
    </location>
</feature>
<dbReference type="GO" id="GO:0032797">
    <property type="term" value="C:SMN complex"/>
    <property type="evidence" value="ECO:0007669"/>
    <property type="project" value="TreeGrafter"/>
</dbReference>
<dbReference type="Gene3D" id="2.130.10.10">
    <property type="entry name" value="YVTN repeat-like/Quinoprotein amine dehydrogenase"/>
    <property type="match status" value="1"/>
</dbReference>
<protein>
    <submittedName>
        <fullName evidence="2">Uncharacterized protein</fullName>
    </submittedName>
</protein>
<name>A0A150G1G7_GONPE</name>
<gene>
    <name evidence="2" type="ORF">GPECTOR_94g647</name>
</gene>
<feature type="compositionally biased region" description="Low complexity" evidence="1">
    <location>
        <begin position="158"/>
        <end position="168"/>
    </location>
</feature>
<dbReference type="GO" id="GO:0000387">
    <property type="term" value="P:spliceosomal snRNP assembly"/>
    <property type="evidence" value="ECO:0007669"/>
    <property type="project" value="TreeGrafter"/>
</dbReference>
<sequence length="387" mass="38338">MLYHVSLVSGKVALMARLKPHNRTIFTLHAMRVSPDAAARGAAAAAAQPRVQLVSSSQDRGLVVVELDVRAPPATPQPALSQPPAPAAGNAPAAGAGGTDAAAAEPAQPQACAESPAEATAVSCQAEAGLVVRAEAGVEAGAEDTLPATVHGEAQAVAGDPSAAAAAAGPEESGLSPQCAAEATDAEKLPGAAKQPGGGKGGARVRGGGSAAPGGGADEPGPEGPWPSTLLWSDIRDQVVRVAWHPSDPRYLAFGCADGSVGLMDVRAQTSRVFAVRHSGPVTHLAWATPPAGGDAPSHRELEAAQRQERQQGPDGQRAGPARERPREGPGAEAGPLGYEAGAAATFVVSKGPTPGGGFKGRLRPASGEADDAAQASSSGAEVGTAL</sequence>
<feature type="compositionally biased region" description="Low complexity" evidence="1">
    <location>
        <begin position="87"/>
        <end position="114"/>
    </location>
</feature>
<dbReference type="GO" id="GO:0005634">
    <property type="term" value="C:nucleus"/>
    <property type="evidence" value="ECO:0007669"/>
    <property type="project" value="TreeGrafter"/>
</dbReference>
<keyword evidence="3" id="KW-1185">Reference proteome</keyword>
<dbReference type="PANTHER" id="PTHR46362:SF1">
    <property type="entry name" value="GEM-ASSOCIATED PROTEIN 5"/>
    <property type="match status" value="1"/>
</dbReference>
<feature type="compositionally biased region" description="Gly residues" evidence="1">
    <location>
        <begin position="196"/>
        <end position="218"/>
    </location>
</feature>
<dbReference type="InterPro" id="IPR036322">
    <property type="entry name" value="WD40_repeat_dom_sf"/>
</dbReference>
<accession>A0A150G1G7</accession>